<dbReference type="EMBL" id="VCPC01000001">
    <property type="protein sequence ID" value="TMV14682.1"/>
    <property type="molecule type" value="Genomic_DNA"/>
</dbReference>
<dbReference type="Gene3D" id="2.40.50.180">
    <property type="entry name" value="CheA-289, Domain 4"/>
    <property type="match status" value="2"/>
</dbReference>
<evidence type="ECO:0000313" key="2">
    <source>
        <dbReference type="EMBL" id="TMV14682.1"/>
    </source>
</evidence>
<name>A0ABY2XDW3_9RHOB</name>
<dbReference type="SMART" id="SM00260">
    <property type="entry name" value="CheW"/>
    <property type="match status" value="2"/>
</dbReference>
<dbReference type="InterPro" id="IPR002545">
    <property type="entry name" value="CheW-lke_dom"/>
</dbReference>
<dbReference type="RefSeq" id="WP_138862034.1">
    <property type="nucleotide sequence ID" value="NZ_VCPC01000001.1"/>
</dbReference>
<dbReference type="InterPro" id="IPR039315">
    <property type="entry name" value="CheW"/>
</dbReference>
<reference evidence="2 3" key="1">
    <citation type="submission" date="2019-05" db="EMBL/GenBank/DDBJ databases">
        <title>Marivita sp. nov. isolated from sea sediment.</title>
        <authorList>
            <person name="Kim W."/>
        </authorList>
    </citation>
    <scope>NUCLEOTIDE SEQUENCE [LARGE SCALE GENOMIC DNA]</scope>
    <source>
        <strain evidence="2 3">CAU 1492</strain>
    </source>
</reference>
<dbReference type="InterPro" id="IPR036061">
    <property type="entry name" value="CheW-like_dom_sf"/>
</dbReference>
<dbReference type="SUPFAM" id="SSF50341">
    <property type="entry name" value="CheW-like"/>
    <property type="match status" value="3"/>
</dbReference>
<organism evidence="2 3">
    <name type="scientific">Arenibacterium halophilum</name>
    <dbReference type="NCBI Taxonomy" id="2583821"/>
    <lineage>
        <taxon>Bacteria</taxon>
        <taxon>Pseudomonadati</taxon>
        <taxon>Pseudomonadota</taxon>
        <taxon>Alphaproteobacteria</taxon>
        <taxon>Rhodobacterales</taxon>
        <taxon>Paracoccaceae</taxon>
        <taxon>Arenibacterium</taxon>
    </lineage>
</organism>
<gene>
    <name evidence="2" type="ORF">FGK64_01485</name>
</gene>
<dbReference type="PANTHER" id="PTHR22617">
    <property type="entry name" value="CHEMOTAXIS SENSOR HISTIDINE KINASE-RELATED"/>
    <property type="match status" value="1"/>
</dbReference>
<evidence type="ECO:0000313" key="3">
    <source>
        <dbReference type="Proteomes" id="UP001191082"/>
    </source>
</evidence>
<dbReference type="Pfam" id="PF01584">
    <property type="entry name" value="CheW"/>
    <property type="match status" value="3"/>
</dbReference>
<accession>A0ABY2XDW3</accession>
<proteinExistence type="predicted"/>
<dbReference type="Proteomes" id="UP001191082">
    <property type="component" value="Unassembled WGS sequence"/>
</dbReference>
<comment type="caution">
    <text evidence="2">The sequence shown here is derived from an EMBL/GenBank/DDBJ whole genome shotgun (WGS) entry which is preliminary data.</text>
</comment>
<dbReference type="Gene3D" id="2.30.30.40">
    <property type="entry name" value="SH3 Domains"/>
    <property type="match status" value="2"/>
</dbReference>
<keyword evidence="3" id="KW-1185">Reference proteome</keyword>
<dbReference type="PROSITE" id="PS50851">
    <property type="entry name" value="CHEW"/>
    <property type="match status" value="2"/>
</dbReference>
<feature type="domain" description="CheW-like" evidence="1">
    <location>
        <begin position="11"/>
        <end position="147"/>
    </location>
</feature>
<sequence length="398" mass="43085">MTATDAPRDGAVSLGIFRVGALVVAVPSLRIREVVMRPGCFSPLPAGSPYTIGVMILRDDTVPVIDLHQMLEGAPTPRGESDIIVVLRCGGRLLGLLATEIRGLLSVNASDRRSIQLPNGTERDVIRHDGEIISILSVEDLFAQGLDTAQETMHSADAIAAPDEVSYLLCGIAGHNFAVETLLIDATLPRSELKDSPLVVGMCDGVITHHGHDIPVLDTLQALGLGANAARPTESGSIVVRMEGSGLVGLEVDRFHDICRLRESDFQPRPQITTTRPDLVPRAYVTPDGDWFQVVESSAVQKDDGFHQFARATASDRNQTSPEDEARGPEETYLVFNAGGRFACDIRKVFEIIRLPNAQIAIPARGDGYSGTITHRRQVVPLLCLAQVFGQRGTYRED</sequence>
<feature type="domain" description="CheW-like" evidence="1">
    <location>
        <begin position="164"/>
        <end position="306"/>
    </location>
</feature>
<protein>
    <recommendedName>
        <fullName evidence="1">CheW-like domain-containing protein</fullName>
    </recommendedName>
</protein>
<dbReference type="PANTHER" id="PTHR22617:SF23">
    <property type="entry name" value="CHEMOTAXIS PROTEIN CHEW"/>
    <property type="match status" value="1"/>
</dbReference>
<evidence type="ECO:0000259" key="1">
    <source>
        <dbReference type="PROSITE" id="PS50851"/>
    </source>
</evidence>